<accession>A0A857J9I3</accession>
<evidence type="ECO:0000256" key="1">
    <source>
        <dbReference type="SAM" id="MobiDB-lite"/>
    </source>
</evidence>
<protein>
    <submittedName>
        <fullName evidence="2">Uncharacterized protein</fullName>
    </submittedName>
</protein>
<gene>
    <name evidence="2" type="ORF">GT347_21845</name>
</gene>
<feature type="compositionally biased region" description="Acidic residues" evidence="1">
    <location>
        <begin position="266"/>
        <end position="275"/>
    </location>
</feature>
<feature type="region of interest" description="Disordered" evidence="1">
    <location>
        <begin position="265"/>
        <end position="301"/>
    </location>
</feature>
<evidence type="ECO:0000313" key="2">
    <source>
        <dbReference type="EMBL" id="QHJ00388.1"/>
    </source>
</evidence>
<dbReference type="Proteomes" id="UP000464787">
    <property type="component" value="Chromosome"/>
</dbReference>
<dbReference type="EMBL" id="CP047650">
    <property type="protein sequence ID" value="QHJ00388.1"/>
    <property type="molecule type" value="Genomic_DNA"/>
</dbReference>
<dbReference type="RefSeq" id="WP_160554198.1">
    <property type="nucleotide sequence ID" value="NZ_CP047650.1"/>
</dbReference>
<dbReference type="AlphaFoldDB" id="A0A857J9I3"/>
<name>A0A857J9I3_9BURK</name>
<keyword evidence="3" id="KW-1185">Reference proteome</keyword>
<dbReference type="KEGG" id="xyk:GT347_21845"/>
<sequence length="529" mass="56995">MSASAYPEYPDELSSTFWEKKSKSGWEAKSDLADKLKALHKRSDAIDWKLFAEGWTRSIKTVAELQAEAGKRSKLFGSGVLALKKDAAAAVAAARAAEKKADKELLATLKTIGKAADAYSAAIDHCGEALKQAIENAEEALGDEDDEDSAPSALLDPRALLKQLTLCRKDPERSVKFAYVDGKDKQPALMAVHPRMRARGLFNKLQAAAGVKTGTYGTAWVEGSALMLQLDKPQSGVVKKVRVPVKACGFRIAKVVLWNEDGSVFEQDESPEDTPADAAPAAQPPAAPAAAGTAAAEDPRAAQVQALRKALQPDFERLQRGPLTPALRESFQPFANAWAMAQDSTDKGLHERALLILKKVADSGALRRLRQALEADAAAPAPAPAGSHKPAPSLVVLQGARLVWDGMRKSVQSQFGTIQSAVLAGVRAHNADPEQEDEFDETEVQAQLQALFVSLDRMDRGLIDKLDQALGVEGAQRDARYAEAELLIRQFRGFAASDPMLAFIDDNGFAPTEIRASMDRALGELEKQL</sequence>
<reference evidence="2 3" key="1">
    <citation type="submission" date="2020-01" db="EMBL/GenBank/DDBJ databases">
        <title>Genome sequencing of strain KACC 21265.</title>
        <authorList>
            <person name="Heo J."/>
            <person name="Kim S.-J."/>
            <person name="Kim J.-S."/>
            <person name="Hong S.-B."/>
            <person name="Kwon S.-W."/>
        </authorList>
    </citation>
    <scope>NUCLEOTIDE SEQUENCE [LARGE SCALE GENOMIC DNA]</scope>
    <source>
        <strain evidence="2 3">KACC 21265</strain>
    </source>
</reference>
<organism evidence="2 3">
    <name type="scientific">Xylophilus rhododendri</name>
    <dbReference type="NCBI Taxonomy" id="2697032"/>
    <lineage>
        <taxon>Bacteria</taxon>
        <taxon>Pseudomonadati</taxon>
        <taxon>Pseudomonadota</taxon>
        <taxon>Betaproteobacteria</taxon>
        <taxon>Burkholderiales</taxon>
        <taxon>Xylophilus</taxon>
    </lineage>
</organism>
<proteinExistence type="predicted"/>
<evidence type="ECO:0000313" key="3">
    <source>
        <dbReference type="Proteomes" id="UP000464787"/>
    </source>
</evidence>